<keyword evidence="7" id="KW-1015">Disulfide bond</keyword>
<evidence type="ECO:0000313" key="10">
    <source>
        <dbReference type="Proteomes" id="UP000058074"/>
    </source>
</evidence>
<keyword evidence="3" id="KW-0479">Metal-binding</keyword>
<dbReference type="EMBL" id="CP012700">
    <property type="protein sequence ID" value="ALH81679.1"/>
    <property type="molecule type" value="Genomic_DNA"/>
</dbReference>
<dbReference type="GO" id="GO:0052689">
    <property type="term" value="F:carboxylic ester hydrolase activity"/>
    <property type="evidence" value="ECO:0007669"/>
    <property type="project" value="UniProtKB-KW"/>
</dbReference>
<evidence type="ECO:0008006" key="11">
    <source>
        <dbReference type="Google" id="ProtNLM"/>
    </source>
</evidence>
<proteinExistence type="inferred from homology"/>
<evidence type="ECO:0000256" key="3">
    <source>
        <dbReference type="ARBA" id="ARBA00022723"/>
    </source>
</evidence>
<evidence type="ECO:0000256" key="6">
    <source>
        <dbReference type="ARBA" id="ARBA00022837"/>
    </source>
</evidence>
<protein>
    <recommendedName>
        <fullName evidence="11">Feruloyl esterase</fullName>
    </recommendedName>
</protein>
<dbReference type="KEGG" id="smag:AN936_15350"/>
<dbReference type="AlphaFoldDB" id="A0A0N9V0B5"/>
<evidence type="ECO:0000256" key="5">
    <source>
        <dbReference type="ARBA" id="ARBA00022801"/>
    </source>
</evidence>
<organism evidence="9 10">
    <name type="scientific">Sphingopyxis macrogoltabida</name>
    <name type="common">Sphingomonas macrogoltabidus</name>
    <dbReference type="NCBI Taxonomy" id="33050"/>
    <lineage>
        <taxon>Bacteria</taxon>
        <taxon>Pseudomonadati</taxon>
        <taxon>Pseudomonadota</taxon>
        <taxon>Alphaproteobacteria</taxon>
        <taxon>Sphingomonadales</taxon>
        <taxon>Sphingomonadaceae</taxon>
        <taxon>Sphingopyxis</taxon>
    </lineage>
</organism>
<dbReference type="GO" id="GO:0046872">
    <property type="term" value="F:metal ion binding"/>
    <property type="evidence" value="ECO:0007669"/>
    <property type="project" value="UniProtKB-KW"/>
</dbReference>
<keyword evidence="5" id="KW-0378">Hydrolase</keyword>
<evidence type="ECO:0000313" key="9">
    <source>
        <dbReference type="EMBL" id="ALH81679.1"/>
    </source>
</evidence>
<sequence length="539" mass="57427">MLYRAMLMAAGMIAATSATAAQDGAPVAIPGTAAAACSADVMTWAGKDVEIRSAQWLSDPAPYCRVDGIVRTDKPGPNSVGFMIALPQSWNGRYLMVIPGGSAGYIVNPSREHITAGYAVASTDKGSHSTGALDMSFRADPGKSEDYAHRGAHVAALATQAIARGYYDRPRMPRYIMGCSGGGVSTLMEAERYPGDADGFIAGGAPTSAYIQTFWAYIAQHVARDPKRWISPADMARVGQVFMDRFDESDGARDGLIWDPTRIELSRTLFPFLSDAQYSTLERLAGGLPAIKGSAVSAPGYWLANPALLGPIGLGTAAPPWTDATRSPLFGSTVLSMKALRGTGYDALTQMNFADPRQRNAEAAIWDKVGGYGYAPGKLAGMTRTGGKLIMWTGASDEAVPPAYTANYSAGVRQQYGAASEDFFQSFFVPGMYHCRGGEGTPTDSSRALLETMQRWVEGGHRPTEILMTNAPRELELNSTSNTAMYVSGMSKEKPAVVEAPPARTYRICAFPKVAQFTGAAGSDINDARNWSCTGTMTP</sequence>
<feature type="chain" id="PRO_5006039201" description="Feruloyl esterase" evidence="8">
    <location>
        <begin position="21"/>
        <end position="539"/>
    </location>
</feature>
<dbReference type="PATRIC" id="fig|33050.5.peg.3184"/>
<dbReference type="RefSeq" id="WP_054588833.1">
    <property type="nucleotide sequence ID" value="NZ_CP012700.1"/>
</dbReference>
<keyword evidence="2" id="KW-0719">Serine esterase</keyword>
<accession>A0A0N9V0B5</accession>
<dbReference type="PANTHER" id="PTHR33938">
    <property type="entry name" value="FERULOYL ESTERASE B-RELATED"/>
    <property type="match status" value="1"/>
</dbReference>
<feature type="signal peptide" evidence="8">
    <location>
        <begin position="1"/>
        <end position="20"/>
    </location>
</feature>
<gene>
    <name evidence="9" type="ORF">AN936_15350</name>
</gene>
<dbReference type="OrthoDB" id="7197884at2"/>
<evidence type="ECO:0000256" key="7">
    <source>
        <dbReference type="ARBA" id="ARBA00023157"/>
    </source>
</evidence>
<dbReference type="Proteomes" id="UP000058074">
    <property type="component" value="Chromosome"/>
</dbReference>
<dbReference type="PANTHER" id="PTHR33938:SF15">
    <property type="entry name" value="FERULOYL ESTERASE B-RELATED"/>
    <property type="match status" value="1"/>
</dbReference>
<evidence type="ECO:0000256" key="2">
    <source>
        <dbReference type="ARBA" id="ARBA00022487"/>
    </source>
</evidence>
<evidence type="ECO:0000256" key="4">
    <source>
        <dbReference type="ARBA" id="ARBA00022729"/>
    </source>
</evidence>
<dbReference type="SUPFAM" id="SSF53474">
    <property type="entry name" value="alpha/beta-Hydrolases"/>
    <property type="match status" value="1"/>
</dbReference>
<dbReference type="InterPro" id="IPR029058">
    <property type="entry name" value="AB_hydrolase_fold"/>
</dbReference>
<keyword evidence="4 8" id="KW-0732">Signal</keyword>
<name>A0A0N9V0B5_SPHMC</name>
<evidence type="ECO:0000256" key="8">
    <source>
        <dbReference type="SAM" id="SignalP"/>
    </source>
</evidence>
<dbReference type="Pfam" id="PF07519">
    <property type="entry name" value="Tannase"/>
    <property type="match status" value="2"/>
</dbReference>
<evidence type="ECO:0000256" key="1">
    <source>
        <dbReference type="ARBA" id="ARBA00006249"/>
    </source>
</evidence>
<reference evidence="9 10" key="1">
    <citation type="journal article" date="2015" name="Genome Announc.">
        <title>Complete Genome Sequence of Polypropylene Glycol- and Polyethylene Glycol-Degrading Sphingopyxis macrogoltabida Strain EY-1.</title>
        <authorList>
            <person name="Ohtsubo Y."/>
            <person name="Nagata Y."/>
            <person name="Numata M."/>
            <person name="Tsuchikane K."/>
            <person name="Hosoyama A."/>
            <person name="Yamazoe A."/>
            <person name="Tsuda M."/>
            <person name="Fujita N."/>
            <person name="Kawai F."/>
        </authorList>
    </citation>
    <scope>NUCLEOTIDE SEQUENCE [LARGE SCALE GENOMIC DNA]</scope>
    <source>
        <strain evidence="9 10">EY-1</strain>
    </source>
</reference>
<comment type="similarity">
    <text evidence="1">Belongs to the tannase family.</text>
</comment>
<keyword evidence="6" id="KW-0106">Calcium</keyword>
<dbReference type="InterPro" id="IPR011118">
    <property type="entry name" value="Tannase/feruloyl_esterase"/>
</dbReference>